<accession>A0A6A4GKN8</accession>
<proteinExistence type="predicted"/>
<dbReference type="EMBL" id="ML769924">
    <property type="protein sequence ID" value="KAE9385986.1"/>
    <property type="molecule type" value="Genomic_DNA"/>
</dbReference>
<dbReference type="Proteomes" id="UP000799118">
    <property type="component" value="Unassembled WGS sequence"/>
</dbReference>
<dbReference type="OrthoDB" id="3070022at2759"/>
<name>A0A6A4GKN8_9AGAR</name>
<protein>
    <submittedName>
        <fullName evidence="2">Uncharacterized protein</fullName>
    </submittedName>
</protein>
<evidence type="ECO:0000313" key="3">
    <source>
        <dbReference type="Proteomes" id="UP000799118"/>
    </source>
</evidence>
<feature type="region of interest" description="Disordered" evidence="1">
    <location>
        <begin position="72"/>
        <end position="99"/>
    </location>
</feature>
<evidence type="ECO:0000256" key="1">
    <source>
        <dbReference type="SAM" id="MobiDB-lite"/>
    </source>
</evidence>
<gene>
    <name evidence="2" type="ORF">BT96DRAFT_786406</name>
</gene>
<sequence length="133" mass="14613">PMMRNNLHPLVRLRVAKNPSPEQPKVPLAFAFLEPSIEAEHHLPPNLLPPISSPHLAPTHVHSYGSISSNYTVMSSSPSTHSEPLSPRQQLCPSGRPRNFQDVLVFDPTDGFLALRRGTSEVKVKAKDGPSIL</sequence>
<keyword evidence="3" id="KW-1185">Reference proteome</keyword>
<feature type="non-terminal residue" evidence="2">
    <location>
        <position position="1"/>
    </location>
</feature>
<evidence type="ECO:0000313" key="2">
    <source>
        <dbReference type="EMBL" id="KAE9385986.1"/>
    </source>
</evidence>
<feature type="compositionally biased region" description="Low complexity" evidence="1">
    <location>
        <begin position="75"/>
        <end position="87"/>
    </location>
</feature>
<organism evidence="2 3">
    <name type="scientific">Gymnopus androsaceus JB14</name>
    <dbReference type="NCBI Taxonomy" id="1447944"/>
    <lineage>
        <taxon>Eukaryota</taxon>
        <taxon>Fungi</taxon>
        <taxon>Dikarya</taxon>
        <taxon>Basidiomycota</taxon>
        <taxon>Agaricomycotina</taxon>
        <taxon>Agaricomycetes</taxon>
        <taxon>Agaricomycetidae</taxon>
        <taxon>Agaricales</taxon>
        <taxon>Marasmiineae</taxon>
        <taxon>Omphalotaceae</taxon>
        <taxon>Gymnopus</taxon>
    </lineage>
</organism>
<dbReference type="AlphaFoldDB" id="A0A6A4GKN8"/>
<feature type="non-terminal residue" evidence="2">
    <location>
        <position position="133"/>
    </location>
</feature>
<reference evidence="2" key="1">
    <citation type="journal article" date="2019" name="Environ. Microbiol.">
        <title>Fungal ecological strategies reflected in gene transcription - a case study of two litter decomposers.</title>
        <authorList>
            <person name="Barbi F."/>
            <person name="Kohler A."/>
            <person name="Barry K."/>
            <person name="Baskaran P."/>
            <person name="Daum C."/>
            <person name="Fauchery L."/>
            <person name="Ihrmark K."/>
            <person name="Kuo A."/>
            <person name="LaButti K."/>
            <person name="Lipzen A."/>
            <person name="Morin E."/>
            <person name="Grigoriev I.V."/>
            <person name="Henrissat B."/>
            <person name="Lindahl B."/>
            <person name="Martin F."/>
        </authorList>
    </citation>
    <scope>NUCLEOTIDE SEQUENCE</scope>
    <source>
        <strain evidence="2">JB14</strain>
    </source>
</reference>